<dbReference type="AlphaFoldDB" id="A0A2S8B709"/>
<dbReference type="InterPro" id="IPR039426">
    <property type="entry name" value="TonB-dep_rcpt-like"/>
</dbReference>
<evidence type="ECO:0000259" key="16">
    <source>
        <dbReference type="Pfam" id="PF07715"/>
    </source>
</evidence>
<name>A0A2S8B709_9SPHN</name>
<accession>A0A2S8B709</accession>
<dbReference type="Pfam" id="PF07715">
    <property type="entry name" value="Plug"/>
    <property type="match status" value="1"/>
</dbReference>
<dbReference type="GO" id="GO:0009279">
    <property type="term" value="C:cell outer membrane"/>
    <property type="evidence" value="ECO:0007669"/>
    <property type="project" value="UniProtKB-SubCell"/>
</dbReference>
<reference evidence="18" key="1">
    <citation type="submission" date="2017-11" db="EMBL/GenBank/DDBJ databases">
        <title>The complete genome sequence of Sphingopyxis pomeranensis sp. nov. strain WS5A3p.</title>
        <authorList>
            <person name="Kaminski M.A."/>
        </authorList>
    </citation>
    <scope>NUCLEOTIDE SEQUENCE [LARGE SCALE GENOMIC DNA]</scope>
    <source>
        <strain evidence="18">WS5A3p</strain>
    </source>
</reference>
<dbReference type="InterPro" id="IPR010916">
    <property type="entry name" value="TonB_box_CS"/>
</dbReference>
<evidence type="ECO:0008006" key="19">
    <source>
        <dbReference type="Google" id="ProtNLM"/>
    </source>
</evidence>
<feature type="signal peptide" evidence="14">
    <location>
        <begin position="1"/>
        <end position="42"/>
    </location>
</feature>
<sequence length="762" mass="82436">MSPSVSGGKRMAGNMNRTATIRLAAMAGVGMLALALPQGAFAQEAKPAADRDDNTIIVTANKRAEALTSVAMAISVETGEKLDRQNANGLMDYLGNMPNVSMQTFGSPGLAKVVIRGINSVTFNATTGTYIDDVPFGSSTLFAGGALLTPDLDPSILERVEVLKGPQGTLYGASAPGGVLKFVTKAPDTREFSFGAKQELSSVRHGEAGFSLRANVNLPIAADRLALRVSGFYRRDPGYLDNGFDGEKDVNRVVSRGINASLLWTPTDALSIRLGAIYQQLNSHGINGVAVDQAAFFGFIPDEPRAIIPTYGRYDSEFTTPEWNHTNTRVASATITYDLGSDISLVSATSYSQARNRKRADYTPDYVDLVPAGDRVQFLYGLETKKLTQELRLSSTGDGPLQWLVGGFYTKEKSDFISIFQPILPSDAFDTSTVRVYDGHEFTKYREYALFGNLTYYLTPKLDATVGLRYAHNKTSLRGRDLGLIGNPDDPTVPLAYALPTSSEGVVSYLANLRWQPSDKLMFYARAASGYRPGGPRTLPEGVPTPPGFTDQFGSETLWNYEVGARASLLDKRLTLSGALYYIDWTNIQGFVAFGAFGAFGNAGDAESKGFELEVTARPIDGLSISGGVGYSDATLTRSDPTFGGTVGGALPFAPKWTFSANPEYEWSVGGDWRAFVGGNIQYQSQRWSNIEGVFLSVPLEAYETVDVHLGLRSEKFDITLFAKNIFDVYAGIADNSTMFFAPAKLGINTPRTIGISFSQNF</sequence>
<evidence type="ECO:0000256" key="8">
    <source>
        <dbReference type="ARBA" id="ARBA00023077"/>
    </source>
</evidence>
<dbReference type="Pfam" id="PF00593">
    <property type="entry name" value="TonB_dep_Rec_b-barrel"/>
    <property type="match status" value="1"/>
</dbReference>
<evidence type="ECO:0000256" key="7">
    <source>
        <dbReference type="ARBA" id="ARBA00023065"/>
    </source>
</evidence>
<evidence type="ECO:0000256" key="3">
    <source>
        <dbReference type="ARBA" id="ARBA00022452"/>
    </source>
</evidence>
<keyword evidence="7" id="KW-0406">Ion transport</keyword>
<evidence type="ECO:0000256" key="1">
    <source>
        <dbReference type="ARBA" id="ARBA00004571"/>
    </source>
</evidence>
<evidence type="ECO:0000256" key="2">
    <source>
        <dbReference type="ARBA" id="ARBA00022448"/>
    </source>
</evidence>
<dbReference type="EMBL" id="PHFW01000002">
    <property type="protein sequence ID" value="PQM28191.1"/>
    <property type="molecule type" value="Genomic_DNA"/>
</dbReference>
<evidence type="ECO:0000313" key="18">
    <source>
        <dbReference type="Proteomes" id="UP000238954"/>
    </source>
</evidence>
<organism evidence="17 18">
    <name type="scientific">Sphingopyxis lindanitolerans</name>
    <dbReference type="NCBI Taxonomy" id="2054227"/>
    <lineage>
        <taxon>Bacteria</taxon>
        <taxon>Pseudomonadati</taxon>
        <taxon>Pseudomonadota</taxon>
        <taxon>Alphaproteobacteria</taxon>
        <taxon>Sphingomonadales</taxon>
        <taxon>Sphingomonadaceae</taxon>
        <taxon>Sphingopyxis</taxon>
    </lineage>
</organism>
<evidence type="ECO:0000256" key="9">
    <source>
        <dbReference type="ARBA" id="ARBA00023136"/>
    </source>
</evidence>
<dbReference type="PROSITE" id="PS52016">
    <property type="entry name" value="TONB_DEPENDENT_REC_3"/>
    <property type="match status" value="1"/>
</dbReference>
<evidence type="ECO:0000256" key="11">
    <source>
        <dbReference type="PROSITE-ProRule" id="PRU01360"/>
    </source>
</evidence>
<keyword evidence="18" id="KW-1185">Reference proteome</keyword>
<keyword evidence="8 12" id="KW-0798">TonB box</keyword>
<feature type="domain" description="TonB-dependent receptor plug" evidence="16">
    <location>
        <begin position="69"/>
        <end position="179"/>
    </location>
</feature>
<evidence type="ECO:0000259" key="15">
    <source>
        <dbReference type="Pfam" id="PF00593"/>
    </source>
</evidence>
<dbReference type="InterPro" id="IPR000531">
    <property type="entry name" value="Beta-barrel_TonB"/>
</dbReference>
<keyword evidence="5 11" id="KW-0812">Transmembrane</keyword>
<keyword evidence="2 11" id="KW-0813">Transport</keyword>
<keyword evidence="9 11" id="KW-0472">Membrane</keyword>
<comment type="similarity">
    <text evidence="11 13">Belongs to the TonB-dependent receptor family.</text>
</comment>
<evidence type="ECO:0000313" key="17">
    <source>
        <dbReference type="EMBL" id="PQM28191.1"/>
    </source>
</evidence>
<evidence type="ECO:0000256" key="6">
    <source>
        <dbReference type="ARBA" id="ARBA00023004"/>
    </source>
</evidence>
<dbReference type="PANTHER" id="PTHR32552">
    <property type="entry name" value="FERRICHROME IRON RECEPTOR-RELATED"/>
    <property type="match status" value="1"/>
</dbReference>
<evidence type="ECO:0000256" key="10">
    <source>
        <dbReference type="ARBA" id="ARBA00023237"/>
    </source>
</evidence>
<keyword evidence="14" id="KW-0732">Signal</keyword>
<dbReference type="CDD" id="cd01347">
    <property type="entry name" value="ligand_gated_channel"/>
    <property type="match status" value="1"/>
</dbReference>
<comment type="caution">
    <text evidence="17">The sequence shown here is derived from an EMBL/GenBank/DDBJ whole genome shotgun (WGS) entry which is preliminary data.</text>
</comment>
<feature type="domain" description="TonB-dependent receptor-like beta-barrel" evidence="15">
    <location>
        <begin position="282"/>
        <end position="726"/>
    </location>
</feature>
<proteinExistence type="inferred from homology"/>
<evidence type="ECO:0000256" key="14">
    <source>
        <dbReference type="SAM" id="SignalP"/>
    </source>
</evidence>
<evidence type="ECO:0000256" key="5">
    <source>
        <dbReference type="ARBA" id="ARBA00022692"/>
    </source>
</evidence>
<feature type="short sequence motif" description="TonB box" evidence="12">
    <location>
        <begin position="55"/>
        <end position="61"/>
    </location>
</feature>
<comment type="subcellular location">
    <subcellularLocation>
        <location evidence="1 11">Cell outer membrane</location>
        <topology evidence="1 11">Multi-pass membrane protein</topology>
    </subcellularLocation>
</comment>
<protein>
    <recommendedName>
        <fullName evidence="19">TonB-dependent receptor</fullName>
    </recommendedName>
</protein>
<keyword evidence="10 11" id="KW-0998">Cell outer membrane</keyword>
<dbReference type="InterPro" id="IPR012910">
    <property type="entry name" value="Plug_dom"/>
</dbReference>
<keyword evidence="6" id="KW-0408">Iron</keyword>
<dbReference type="SUPFAM" id="SSF56935">
    <property type="entry name" value="Porins"/>
    <property type="match status" value="1"/>
</dbReference>
<feature type="chain" id="PRO_5015745891" description="TonB-dependent receptor" evidence="14">
    <location>
        <begin position="43"/>
        <end position="762"/>
    </location>
</feature>
<evidence type="ECO:0000256" key="13">
    <source>
        <dbReference type="RuleBase" id="RU003357"/>
    </source>
</evidence>
<dbReference type="PROSITE" id="PS00430">
    <property type="entry name" value="TONB_DEPENDENT_REC_1"/>
    <property type="match status" value="1"/>
</dbReference>
<dbReference type="GO" id="GO:0006826">
    <property type="term" value="P:iron ion transport"/>
    <property type="evidence" value="ECO:0007669"/>
    <property type="project" value="UniProtKB-KW"/>
</dbReference>
<evidence type="ECO:0000256" key="12">
    <source>
        <dbReference type="PROSITE-ProRule" id="PRU10143"/>
    </source>
</evidence>
<keyword evidence="3 11" id="KW-1134">Transmembrane beta strand</keyword>
<keyword evidence="4" id="KW-0410">Iron transport</keyword>
<evidence type="ECO:0000256" key="4">
    <source>
        <dbReference type="ARBA" id="ARBA00022496"/>
    </source>
</evidence>
<dbReference type="Proteomes" id="UP000238954">
    <property type="component" value="Chromosome"/>
</dbReference>
<gene>
    <name evidence="17" type="ORF">CVO77_06695</name>
</gene>
<dbReference type="InterPro" id="IPR036942">
    <property type="entry name" value="Beta-barrel_TonB_sf"/>
</dbReference>
<dbReference type="PANTHER" id="PTHR32552:SF81">
    <property type="entry name" value="TONB-DEPENDENT OUTER MEMBRANE RECEPTOR"/>
    <property type="match status" value="1"/>
</dbReference>
<dbReference type="Gene3D" id="2.40.170.20">
    <property type="entry name" value="TonB-dependent receptor, beta-barrel domain"/>
    <property type="match status" value="1"/>
</dbReference>